<dbReference type="OrthoDB" id="9788500at2"/>
<keyword evidence="2" id="KW-1185">Reference proteome</keyword>
<accession>A0A1S6IWH9</accession>
<dbReference type="STRING" id="1833852.B0537_08545"/>
<evidence type="ECO:0000313" key="1">
    <source>
        <dbReference type="EMBL" id="AQS59125.1"/>
    </source>
</evidence>
<evidence type="ECO:0008006" key="3">
    <source>
        <dbReference type="Google" id="ProtNLM"/>
    </source>
</evidence>
<dbReference type="Gene3D" id="3.30.930.10">
    <property type="entry name" value="Bira Bifunctional Protein, Domain 2"/>
    <property type="match status" value="1"/>
</dbReference>
<proteinExistence type="predicted"/>
<dbReference type="SUPFAM" id="SSF55681">
    <property type="entry name" value="Class II aaRS and biotin synthetases"/>
    <property type="match status" value="1"/>
</dbReference>
<name>A0A1S6IWH9_9FIRM</name>
<dbReference type="GO" id="GO:0140096">
    <property type="term" value="F:catalytic activity, acting on a protein"/>
    <property type="evidence" value="ECO:0007669"/>
    <property type="project" value="UniProtKB-ARBA"/>
</dbReference>
<dbReference type="GO" id="GO:0016740">
    <property type="term" value="F:transferase activity"/>
    <property type="evidence" value="ECO:0007669"/>
    <property type="project" value="UniProtKB-ARBA"/>
</dbReference>
<gene>
    <name evidence="1" type="ORF">B0537_08545</name>
</gene>
<dbReference type="Proteomes" id="UP000189464">
    <property type="component" value="Chromosome"/>
</dbReference>
<dbReference type="PIRSF" id="PIRSF006503">
    <property type="entry name" value="UCP006503"/>
    <property type="match status" value="1"/>
</dbReference>
<evidence type="ECO:0000313" key="2">
    <source>
        <dbReference type="Proteomes" id="UP000189464"/>
    </source>
</evidence>
<dbReference type="AlphaFoldDB" id="A0A1S6IWH9"/>
<dbReference type="RefSeq" id="WP_077714202.1">
    <property type="nucleotide sequence ID" value="NZ_CP019698.1"/>
</dbReference>
<dbReference type="KEGG" id="dfg:B0537_08545"/>
<dbReference type="InterPro" id="IPR007162">
    <property type="entry name" value="DUF366"/>
</dbReference>
<dbReference type="InterPro" id="IPR045864">
    <property type="entry name" value="aa-tRNA-synth_II/BPL/LPL"/>
</dbReference>
<protein>
    <recommendedName>
        <fullName evidence="3">DUF366 domain-containing protein</fullName>
    </recommendedName>
</protein>
<sequence length="187" mass="20424">MLIHTVEQPLTYDGRQLSSLFAFRNFGLQGDSVVIFRGGCQVALTEMVDLADVRANAPIYSEDMLHFIIEHFEQDLEKTVIRQRLLIAIIKDVLQDKTGSQLTRRGDDLYLGTNKLSVSIATASPVSTMIHTGLNISSQNTPVPTVGLADLGLKEGDILSLGRSIAEAYVAETNSIHLARCKVRGVG</sequence>
<organism evidence="1 2">
    <name type="scientific">Desulforamulus ferrireducens</name>
    <dbReference type="NCBI Taxonomy" id="1833852"/>
    <lineage>
        <taxon>Bacteria</taxon>
        <taxon>Bacillati</taxon>
        <taxon>Bacillota</taxon>
        <taxon>Clostridia</taxon>
        <taxon>Eubacteriales</taxon>
        <taxon>Peptococcaceae</taxon>
        <taxon>Desulforamulus</taxon>
    </lineage>
</organism>
<reference evidence="1 2" key="1">
    <citation type="journal article" date="2016" name="Int. J. Syst. Evol. Microbiol.">
        <title>Desulfotomaculum ferrireducens sp. nov., a moderately thermophilic sulfate-reducing and dissimilatory Fe(III)-reducing bacterium isolated from compost.</title>
        <authorList>
            <person name="Yang G."/>
            <person name="Guo J."/>
            <person name="Zhuang L."/>
            <person name="Yuan Y."/>
            <person name="Zhou S."/>
        </authorList>
    </citation>
    <scope>NUCLEOTIDE SEQUENCE [LARGE SCALE GENOMIC DNA]</scope>
    <source>
        <strain evidence="1 2">GSS09</strain>
    </source>
</reference>
<dbReference type="EMBL" id="CP019698">
    <property type="protein sequence ID" value="AQS59125.1"/>
    <property type="molecule type" value="Genomic_DNA"/>
</dbReference>
<dbReference type="Pfam" id="PF04017">
    <property type="entry name" value="DUF366"/>
    <property type="match status" value="1"/>
</dbReference>